<protein>
    <submittedName>
        <fullName evidence="1">Uncharacterized protein</fullName>
    </submittedName>
</protein>
<organism evidence="1">
    <name type="scientific">marine sediment metagenome</name>
    <dbReference type="NCBI Taxonomy" id="412755"/>
    <lineage>
        <taxon>unclassified sequences</taxon>
        <taxon>metagenomes</taxon>
        <taxon>ecological metagenomes</taxon>
    </lineage>
</organism>
<feature type="non-terminal residue" evidence="1">
    <location>
        <position position="1"/>
    </location>
</feature>
<dbReference type="EMBL" id="BARV01005842">
    <property type="protein sequence ID" value="GAI04227.1"/>
    <property type="molecule type" value="Genomic_DNA"/>
</dbReference>
<evidence type="ECO:0000313" key="1">
    <source>
        <dbReference type="EMBL" id="GAI04227.1"/>
    </source>
</evidence>
<comment type="caution">
    <text evidence="1">The sequence shown here is derived from an EMBL/GenBank/DDBJ whole genome shotgun (WGS) entry which is preliminary data.</text>
</comment>
<reference evidence="1" key="1">
    <citation type="journal article" date="2014" name="Front. Microbiol.">
        <title>High frequency of phylogenetically diverse reductive dehalogenase-homologous genes in deep subseafloor sedimentary metagenomes.</title>
        <authorList>
            <person name="Kawai M."/>
            <person name="Futagami T."/>
            <person name="Toyoda A."/>
            <person name="Takaki Y."/>
            <person name="Nishi S."/>
            <person name="Hori S."/>
            <person name="Arai W."/>
            <person name="Tsubouchi T."/>
            <person name="Morono Y."/>
            <person name="Uchiyama I."/>
            <person name="Ito T."/>
            <person name="Fujiyama A."/>
            <person name="Inagaki F."/>
            <person name="Takami H."/>
        </authorList>
    </citation>
    <scope>NUCLEOTIDE SEQUENCE</scope>
    <source>
        <strain evidence="1">Expedition CK06-06</strain>
    </source>
</reference>
<name>X1KB29_9ZZZZ</name>
<sequence length="266" mass="29791">KKIDNPKECETCEYRAMGKLHGDYTRLICTNVKCFQAKEKALQAKQAAESRKAEQELSQSVKAVCVDVSDEASMVKVISEFLVSRCNKDPREKFVRLYGITDLAEYFTATGEVPVLRRLAALVLQIERYQGETGRFMKWMADLAGNGAELETQIAAFVEAHCKTCDNSSELGGCSSLMRVYPEGKCWRYHKIEEEEKEVEADTTTATKSLEQQKSESEILQDSLPCKDCENAPTCHREFFCTDGKGGYICDRKVSAGAQEEVASEV</sequence>
<dbReference type="AlphaFoldDB" id="X1KB29"/>
<accession>X1KB29</accession>
<gene>
    <name evidence="1" type="ORF">S06H3_11884</name>
</gene>
<proteinExistence type="predicted"/>